<evidence type="ECO:0000313" key="3">
    <source>
        <dbReference type="EMBL" id="VEG55597.1"/>
    </source>
</evidence>
<feature type="region of interest" description="Disordered" evidence="1">
    <location>
        <begin position="289"/>
        <end position="323"/>
    </location>
</feature>
<keyword evidence="4" id="KW-1185">Reference proteome</keyword>
<evidence type="ECO:0000313" key="4">
    <source>
        <dbReference type="Proteomes" id="UP000279306"/>
    </source>
</evidence>
<dbReference type="STRING" id="1791.GCA_001049355_01215"/>
<evidence type="ECO:0000256" key="1">
    <source>
        <dbReference type="SAM" id="MobiDB-lite"/>
    </source>
</evidence>
<proteinExistence type="predicted"/>
<dbReference type="RefSeq" id="WP_048631141.1">
    <property type="nucleotide sequence ID" value="NZ_LR134356.1"/>
</dbReference>
<reference evidence="3 4" key="1">
    <citation type="submission" date="2018-12" db="EMBL/GenBank/DDBJ databases">
        <authorList>
            <consortium name="Pathogen Informatics"/>
        </authorList>
    </citation>
    <scope>NUCLEOTIDE SEQUENCE [LARGE SCALE GENOMIC DNA]</scope>
    <source>
        <strain evidence="3 4">NCTC10437</strain>
    </source>
</reference>
<feature type="compositionally biased region" description="Low complexity" evidence="1">
    <location>
        <begin position="295"/>
        <end position="311"/>
    </location>
</feature>
<evidence type="ECO:0000259" key="2">
    <source>
        <dbReference type="Pfam" id="PF23717"/>
    </source>
</evidence>
<dbReference type="OrthoDB" id="4750676at2"/>
<dbReference type="Pfam" id="PF23717">
    <property type="entry name" value="DUF7159"/>
    <property type="match status" value="1"/>
</dbReference>
<sequence>MRVVLGLSLTAASAVWVLVDTYDGRIIADEVVQLESLNEIARAAARSVQAFALQSDEDIDGVRLVWTDDARQHGIRLRTKLRLFGFETVETVTEDAAREGRNRTARHIAPHMVMAYGAARADLDDTDDRNVLRRLAARVPLSLRVPTGVPVRLAAAASVAALAIIGVGLYSFVGHSPSPAVTDTSVAGAVVPDAPAAPAPAAIPAAPIPAELPAVPQAVTVPEPTVAVEVPDTSQMMPEYASAPTVVDDTETYVPDVTSVADAVEAPALDSVHGAAEAASPAQLATIAGSPHLSGAGPAAGPQPVAVPGQATPALVQPSEPAPAGPLGALFGALP</sequence>
<dbReference type="Proteomes" id="UP000279306">
    <property type="component" value="Chromosome"/>
</dbReference>
<dbReference type="EMBL" id="LR134356">
    <property type="protein sequence ID" value="VEG55597.1"/>
    <property type="molecule type" value="Genomic_DNA"/>
</dbReference>
<protein>
    <recommendedName>
        <fullName evidence="2">DUF7159 domain-containing protein</fullName>
    </recommendedName>
</protein>
<accession>A0A448ITC8</accession>
<dbReference type="InterPro" id="IPR055583">
    <property type="entry name" value="DUF7159"/>
</dbReference>
<dbReference type="KEGG" id="mauu:NCTC10437_03077"/>
<name>A0A448ITC8_MYCAU</name>
<gene>
    <name evidence="3" type="ORF">NCTC10437_03077</name>
</gene>
<organism evidence="3 4">
    <name type="scientific">Mycolicibacterium aurum</name>
    <name type="common">Mycobacterium aurum</name>
    <dbReference type="NCBI Taxonomy" id="1791"/>
    <lineage>
        <taxon>Bacteria</taxon>
        <taxon>Bacillati</taxon>
        <taxon>Actinomycetota</taxon>
        <taxon>Actinomycetes</taxon>
        <taxon>Mycobacteriales</taxon>
        <taxon>Mycobacteriaceae</taxon>
        <taxon>Mycolicibacterium</taxon>
    </lineage>
</organism>
<feature type="domain" description="DUF7159" evidence="2">
    <location>
        <begin position="3"/>
        <end position="99"/>
    </location>
</feature>
<dbReference type="AlphaFoldDB" id="A0A448ITC8"/>